<dbReference type="Gene3D" id="3.40.630.30">
    <property type="match status" value="1"/>
</dbReference>
<dbReference type="PANTHER" id="PTHR42791:SF4">
    <property type="entry name" value="ACETYLTRANSFERASE, GNAT FAMILY FAMILY (AFU_ORTHOLOGUE AFUA_4G09540)-RELATED"/>
    <property type="match status" value="1"/>
</dbReference>
<dbReference type="PROSITE" id="PS51186">
    <property type="entry name" value="GNAT"/>
    <property type="match status" value="1"/>
</dbReference>
<dbReference type="STRING" id="5539.A0A3E2HPE1"/>
<sequence>MANLNHSILPVTSSDLPTLANFLHSSKLRLSINRLLFKHWPNEATQKPLYSNAVESGFKNTSAESLKVIDDESRDIIGYLVLTRKRPVNTEQQPTDKENGERKQTIPDGLNPDVLSAISNAVAKVEKEIEGIDHLELTYIYVKPSSRNHGIGSQLVQMCFDKAKAEGVPLTLSSEPEAHDFFVKRGFEDTRHVDIDLILRASLEALLGPIAVTNADELGL</sequence>
<dbReference type="PANTHER" id="PTHR42791">
    <property type="entry name" value="GNAT FAMILY ACETYLTRANSFERASE"/>
    <property type="match status" value="1"/>
</dbReference>
<feature type="compositionally biased region" description="Basic and acidic residues" evidence="1">
    <location>
        <begin position="94"/>
        <end position="105"/>
    </location>
</feature>
<evidence type="ECO:0000256" key="1">
    <source>
        <dbReference type="SAM" id="MobiDB-lite"/>
    </source>
</evidence>
<comment type="caution">
    <text evidence="3">The sequence shown here is derived from an EMBL/GenBank/DDBJ whole genome shotgun (WGS) entry which is preliminary data.</text>
</comment>
<evidence type="ECO:0000313" key="4">
    <source>
        <dbReference type="Proteomes" id="UP000258309"/>
    </source>
</evidence>
<dbReference type="InterPro" id="IPR016181">
    <property type="entry name" value="Acyl_CoA_acyltransferase"/>
</dbReference>
<evidence type="ECO:0000259" key="2">
    <source>
        <dbReference type="PROSITE" id="PS51186"/>
    </source>
</evidence>
<feature type="region of interest" description="Disordered" evidence="1">
    <location>
        <begin position="87"/>
        <end position="109"/>
    </location>
</feature>
<dbReference type="InterPro" id="IPR000182">
    <property type="entry name" value="GNAT_dom"/>
</dbReference>
<feature type="domain" description="N-acetyltransferase" evidence="2">
    <location>
        <begin position="64"/>
        <end position="204"/>
    </location>
</feature>
<dbReference type="AlphaFoldDB" id="A0A3E2HPE1"/>
<dbReference type="OMA" id="WPNETIQ"/>
<evidence type="ECO:0000313" key="3">
    <source>
        <dbReference type="EMBL" id="RFU34901.1"/>
    </source>
</evidence>
<proteinExistence type="predicted"/>
<gene>
    <name evidence="3" type="ORF">B7463_g1493</name>
</gene>
<accession>A0A3E2HPE1</accession>
<dbReference type="CDD" id="cd04301">
    <property type="entry name" value="NAT_SF"/>
    <property type="match status" value="1"/>
</dbReference>
<dbReference type="Proteomes" id="UP000258309">
    <property type="component" value="Unassembled WGS sequence"/>
</dbReference>
<feature type="non-terminal residue" evidence="3">
    <location>
        <position position="1"/>
    </location>
</feature>
<dbReference type="Pfam" id="PF13508">
    <property type="entry name" value="Acetyltransf_7"/>
    <property type="match status" value="1"/>
</dbReference>
<keyword evidence="4" id="KW-1185">Reference proteome</keyword>
<name>A0A3E2HPE1_SCYLI</name>
<organism evidence="3 4">
    <name type="scientific">Scytalidium lignicola</name>
    <name type="common">Hyphomycete</name>
    <dbReference type="NCBI Taxonomy" id="5539"/>
    <lineage>
        <taxon>Eukaryota</taxon>
        <taxon>Fungi</taxon>
        <taxon>Dikarya</taxon>
        <taxon>Ascomycota</taxon>
        <taxon>Pezizomycotina</taxon>
        <taxon>Leotiomycetes</taxon>
        <taxon>Leotiomycetes incertae sedis</taxon>
        <taxon>Scytalidium</taxon>
    </lineage>
</organism>
<dbReference type="InterPro" id="IPR052523">
    <property type="entry name" value="Trichothecene_AcTrans"/>
</dbReference>
<dbReference type="EMBL" id="NCSJ02000015">
    <property type="protein sequence ID" value="RFU34901.1"/>
    <property type="molecule type" value="Genomic_DNA"/>
</dbReference>
<dbReference type="OrthoDB" id="410198at2759"/>
<reference evidence="3 4" key="1">
    <citation type="submission" date="2018-05" db="EMBL/GenBank/DDBJ databases">
        <title>Draft genome sequence of Scytalidium lignicola DSM 105466, a ubiquitous saprotrophic fungus.</title>
        <authorList>
            <person name="Buettner E."/>
            <person name="Gebauer A.M."/>
            <person name="Hofrichter M."/>
            <person name="Liers C."/>
            <person name="Kellner H."/>
        </authorList>
    </citation>
    <scope>NUCLEOTIDE SEQUENCE [LARGE SCALE GENOMIC DNA]</scope>
    <source>
        <strain evidence="3 4">DSM 105466</strain>
    </source>
</reference>
<protein>
    <recommendedName>
        <fullName evidence="2">N-acetyltransferase domain-containing protein</fullName>
    </recommendedName>
</protein>
<dbReference type="SUPFAM" id="SSF55729">
    <property type="entry name" value="Acyl-CoA N-acyltransferases (Nat)"/>
    <property type="match status" value="1"/>
</dbReference>
<dbReference type="GO" id="GO:0016747">
    <property type="term" value="F:acyltransferase activity, transferring groups other than amino-acyl groups"/>
    <property type="evidence" value="ECO:0007669"/>
    <property type="project" value="InterPro"/>
</dbReference>
<feature type="non-terminal residue" evidence="3">
    <location>
        <position position="220"/>
    </location>
</feature>